<gene>
    <name evidence="1" type="ORF">V6N11_075724</name>
</gene>
<dbReference type="EMBL" id="JBBPBN010001597">
    <property type="protein sequence ID" value="KAK8477907.1"/>
    <property type="molecule type" value="Genomic_DNA"/>
</dbReference>
<dbReference type="Proteomes" id="UP001396334">
    <property type="component" value="Unassembled WGS sequence"/>
</dbReference>
<comment type="caution">
    <text evidence="1">The sequence shown here is derived from an EMBL/GenBank/DDBJ whole genome shotgun (WGS) entry which is preliminary data.</text>
</comment>
<protein>
    <submittedName>
        <fullName evidence="1">Uncharacterized protein</fullName>
    </submittedName>
</protein>
<dbReference type="Pfam" id="PF05340">
    <property type="entry name" value="DUF740"/>
    <property type="match status" value="1"/>
</dbReference>
<proteinExistence type="predicted"/>
<accession>A0ABR1ZCC0</accession>
<dbReference type="PANTHER" id="PTHR34046">
    <property type="entry name" value="OS06G0218800 PROTEIN"/>
    <property type="match status" value="1"/>
</dbReference>
<reference evidence="1 2" key="1">
    <citation type="journal article" date="2024" name="G3 (Bethesda)">
        <title>Genome assembly of Hibiscus sabdariffa L. provides insights into metabolisms of medicinal natural products.</title>
        <authorList>
            <person name="Kim T."/>
        </authorList>
    </citation>
    <scope>NUCLEOTIDE SEQUENCE [LARGE SCALE GENOMIC DNA]</scope>
    <source>
        <strain evidence="1">TK-2024</strain>
        <tissue evidence="1">Old leaves</tissue>
    </source>
</reference>
<organism evidence="1 2">
    <name type="scientific">Hibiscus sabdariffa</name>
    <name type="common">roselle</name>
    <dbReference type="NCBI Taxonomy" id="183260"/>
    <lineage>
        <taxon>Eukaryota</taxon>
        <taxon>Viridiplantae</taxon>
        <taxon>Streptophyta</taxon>
        <taxon>Embryophyta</taxon>
        <taxon>Tracheophyta</taxon>
        <taxon>Spermatophyta</taxon>
        <taxon>Magnoliopsida</taxon>
        <taxon>eudicotyledons</taxon>
        <taxon>Gunneridae</taxon>
        <taxon>Pentapetalae</taxon>
        <taxon>rosids</taxon>
        <taxon>malvids</taxon>
        <taxon>Malvales</taxon>
        <taxon>Malvaceae</taxon>
        <taxon>Malvoideae</taxon>
        <taxon>Hibiscus</taxon>
    </lineage>
</organism>
<sequence>MGFSESGHGCKIHPHHHPNQGVCPSCLRERLSSLSWITSYQHTSFSFSPRYYSVSSSISTSPSPSQRHHDSHKQNGFGESMGIVGLPPSSSFTVKFDANGVKKSRSIAFVPRNFDDDDEEKEVKDGKKKEKGFWSKLLRFKGKNKDVLRHSKSMRLIERVNMVS</sequence>
<name>A0ABR1ZCC0_9ROSI</name>
<evidence type="ECO:0000313" key="1">
    <source>
        <dbReference type="EMBL" id="KAK8477907.1"/>
    </source>
</evidence>
<dbReference type="InterPro" id="IPR008004">
    <property type="entry name" value="OCTOPUS-like"/>
</dbReference>
<keyword evidence="2" id="KW-1185">Reference proteome</keyword>
<evidence type="ECO:0000313" key="2">
    <source>
        <dbReference type="Proteomes" id="UP001396334"/>
    </source>
</evidence>
<dbReference type="PANTHER" id="PTHR34046:SF19">
    <property type="entry name" value="RAPIDLY ELICITED PROTEIN, PUTATIVE-RELATED"/>
    <property type="match status" value="1"/>
</dbReference>